<evidence type="ECO:0000313" key="2">
    <source>
        <dbReference type="EMBL" id="MFC5459428.1"/>
    </source>
</evidence>
<comment type="caution">
    <text evidence="2">The sequence shown here is derived from an EMBL/GenBank/DDBJ whole genome shotgun (WGS) entry which is preliminary data.</text>
</comment>
<name>A0ABW0L387_9BURK</name>
<proteinExistence type="predicted"/>
<reference evidence="3" key="1">
    <citation type="journal article" date="2019" name="Int. J. Syst. Evol. Microbiol.">
        <title>The Global Catalogue of Microorganisms (GCM) 10K type strain sequencing project: providing services to taxonomists for standard genome sequencing and annotation.</title>
        <authorList>
            <consortium name="The Broad Institute Genomics Platform"/>
            <consortium name="The Broad Institute Genome Sequencing Center for Infectious Disease"/>
            <person name="Wu L."/>
            <person name="Ma J."/>
        </authorList>
    </citation>
    <scope>NUCLEOTIDE SEQUENCE [LARGE SCALE GENOMIC DNA]</scope>
    <source>
        <strain evidence="3">KACC 12649</strain>
    </source>
</reference>
<keyword evidence="3" id="KW-1185">Reference proteome</keyword>
<dbReference type="PROSITE" id="PS51257">
    <property type="entry name" value="PROKAR_LIPOPROTEIN"/>
    <property type="match status" value="1"/>
</dbReference>
<evidence type="ECO:0000256" key="1">
    <source>
        <dbReference type="SAM" id="SignalP"/>
    </source>
</evidence>
<organism evidence="2 3">
    <name type="scientific">Massilia niabensis</name>
    <dbReference type="NCBI Taxonomy" id="544910"/>
    <lineage>
        <taxon>Bacteria</taxon>
        <taxon>Pseudomonadati</taxon>
        <taxon>Pseudomonadota</taxon>
        <taxon>Betaproteobacteria</taxon>
        <taxon>Burkholderiales</taxon>
        <taxon>Oxalobacteraceae</taxon>
        <taxon>Telluria group</taxon>
        <taxon>Massilia</taxon>
    </lineage>
</organism>
<feature type="signal peptide" evidence="1">
    <location>
        <begin position="1"/>
        <end position="21"/>
    </location>
</feature>
<sequence length="218" mass="21917">MKKSTLALAALTLALAAGLSACGGGTSSYTVGGAVTGLEFEGLVLSNNGEDVAVKPLGYDDVKDDKGNVIGRVPKNVNYAFNTQVDYGDPYNVTVKTLPPHQNCVLAGGTADTAGRLSVINAAIACALVKNPISGTVSGLTSGELVLTNGSTGGQVIVAANATSFAFASEETLVTYNQTYGITVLSKPANLTCTVSNGAGIMGDNPVTNVAVVCQPNA</sequence>
<feature type="chain" id="PRO_5045456908" description="Lipoprotein" evidence="1">
    <location>
        <begin position="22"/>
        <end position="218"/>
    </location>
</feature>
<gene>
    <name evidence="2" type="ORF">ACFPN5_06365</name>
</gene>
<keyword evidence="1" id="KW-0732">Signal</keyword>
<dbReference type="RefSeq" id="WP_379781282.1">
    <property type="nucleotide sequence ID" value="NZ_JBHSMU010000007.1"/>
</dbReference>
<dbReference type="EMBL" id="JBHSMU010000007">
    <property type="protein sequence ID" value="MFC5459428.1"/>
    <property type="molecule type" value="Genomic_DNA"/>
</dbReference>
<evidence type="ECO:0000313" key="3">
    <source>
        <dbReference type="Proteomes" id="UP001596050"/>
    </source>
</evidence>
<accession>A0ABW0L387</accession>
<evidence type="ECO:0008006" key="4">
    <source>
        <dbReference type="Google" id="ProtNLM"/>
    </source>
</evidence>
<protein>
    <recommendedName>
        <fullName evidence="4">Lipoprotein</fullName>
    </recommendedName>
</protein>
<dbReference type="Proteomes" id="UP001596050">
    <property type="component" value="Unassembled WGS sequence"/>
</dbReference>